<dbReference type="PANTHER" id="PTHR33164">
    <property type="entry name" value="TRANSCRIPTIONAL REGULATOR, MARR FAMILY"/>
    <property type="match status" value="1"/>
</dbReference>
<dbReference type="PROSITE" id="PS50995">
    <property type="entry name" value="HTH_MARR_2"/>
    <property type="match status" value="1"/>
</dbReference>
<dbReference type="InterPro" id="IPR000835">
    <property type="entry name" value="HTH_MarR-typ"/>
</dbReference>
<comment type="caution">
    <text evidence="5">The sequence shown here is derived from an EMBL/GenBank/DDBJ whole genome shotgun (WGS) entry which is preliminary data.</text>
</comment>
<dbReference type="InterPro" id="IPR036388">
    <property type="entry name" value="WH-like_DNA-bd_sf"/>
</dbReference>
<organism evidence="5 6">
    <name type="scientific">Marinicrinis sediminis</name>
    <dbReference type="NCBI Taxonomy" id="1652465"/>
    <lineage>
        <taxon>Bacteria</taxon>
        <taxon>Bacillati</taxon>
        <taxon>Bacillota</taxon>
        <taxon>Bacilli</taxon>
        <taxon>Bacillales</taxon>
        <taxon>Paenibacillaceae</taxon>
    </lineage>
</organism>
<dbReference type="SMART" id="SM00347">
    <property type="entry name" value="HTH_MARR"/>
    <property type="match status" value="1"/>
</dbReference>
<evidence type="ECO:0000256" key="3">
    <source>
        <dbReference type="ARBA" id="ARBA00023163"/>
    </source>
</evidence>
<protein>
    <submittedName>
        <fullName evidence="5">MarR family winged helix-turn-helix transcriptional regulator</fullName>
    </submittedName>
</protein>
<dbReference type="Pfam" id="PF01047">
    <property type="entry name" value="MarR"/>
    <property type="match status" value="1"/>
</dbReference>
<dbReference type="PANTHER" id="PTHR33164:SF64">
    <property type="entry name" value="TRANSCRIPTIONAL REGULATOR SLYA"/>
    <property type="match status" value="1"/>
</dbReference>
<dbReference type="SUPFAM" id="SSF46785">
    <property type="entry name" value="Winged helix' DNA-binding domain"/>
    <property type="match status" value="1"/>
</dbReference>
<dbReference type="InterPro" id="IPR023187">
    <property type="entry name" value="Tscrpt_reg_MarR-type_CS"/>
</dbReference>
<dbReference type="Gene3D" id="1.10.10.10">
    <property type="entry name" value="Winged helix-like DNA-binding domain superfamily/Winged helix DNA-binding domain"/>
    <property type="match status" value="1"/>
</dbReference>
<gene>
    <name evidence="5" type="ORF">ACFSUC_18865</name>
</gene>
<dbReference type="RefSeq" id="WP_379931201.1">
    <property type="nucleotide sequence ID" value="NZ_JBHUMM010000045.1"/>
</dbReference>
<dbReference type="InterPro" id="IPR036390">
    <property type="entry name" value="WH_DNA-bd_sf"/>
</dbReference>
<evidence type="ECO:0000313" key="5">
    <source>
        <dbReference type="EMBL" id="MFD2673616.1"/>
    </source>
</evidence>
<proteinExistence type="predicted"/>
<dbReference type="EMBL" id="JBHUMM010000045">
    <property type="protein sequence ID" value="MFD2673616.1"/>
    <property type="molecule type" value="Genomic_DNA"/>
</dbReference>
<reference evidence="6" key="1">
    <citation type="journal article" date="2019" name="Int. J. Syst. Evol. Microbiol.">
        <title>The Global Catalogue of Microorganisms (GCM) 10K type strain sequencing project: providing services to taxonomists for standard genome sequencing and annotation.</title>
        <authorList>
            <consortium name="The Broad Institute Genomics Platform"/>
            <consortium name="The Broad Institute Genome Sequencing Center for Infectious Disease"/>
            <person name="Wu L."/>
            <person name="Ma J."/>
        </authorList>
    </citation>
    <scope>NUCLEOTIDE SEQUENCE [LARGE SCALE GENOMIC DNA]</scope>
    <source>
        <strain evidence="6">KCTC 33676</strain>
    </source>
</reference>
<keyword evidence="1" id="KW-0805">Transcription regulation</keyword>
<keyword evidence="6" id="KW-1185">Reference proteome</keyword>
<accession>A0ABW5RFZ2</accession>
<dbReference type="InterPro" id="IPR039422">
    <property type="entry name" value="MarR/SlyA-like"/>
</dbReference>
<evidence type="ECO:0000256" key="1">
    <source>
        <dbReference type="ARBA" id="ARBA00023015"/>
    </source>
</evidence>
<keyword evidence="3" id="KW-0804">Transcription</keyword>
<dbReference type="PRINTS" id="PR00598">
    <property type="entry name" value="HTHMARR"/>
</dbReference>
<evidence type="ECO:0000256" key="2">
    <source>
        <dbReference type="ARBA" id="ARBA00023125"/>
    </source>
</evidence>
<keyword evidence="2" id="KW-0238">DNA-binding</keyword>
<dbReference type="Proteomes" id="UP001597497">
    <property type="component" value="Unassembled WGS sequence"/>
</dbReference>
<feature type="domain" description="HTH marR-type" evidence="4">
    <location>
        <begin position="13"/>
        <end position="147"/>
    </location>
</feature>
<dbReference type="PROSITE" id="PS01117">
    <property type="entry name" value="HTH_MARR_1"/>
    <property type="match status" value="1"/>
</dbReference>
<sequence>MEPTMEHRPERIEETIAYRMYRTSRLIRHLHYMTLQQNGFDLSPEQWFILNKLHVKSPQTQIELGESLIDDRPNMTRLLNAMEKKGWVKRQPDTRDRRKMQVHVTEEGLALIEACLPPVKKAREAMRHELDAADLAAFWRTLDQLDANLGKRIKQK</sequence>
<name>A0ABW5RFZ2_9BACL</name>
<evidence type="ECO:0000259" key="4">
    <source>
        <dbReference type="PROSITE" id="PS50995"/>
    </source>
</evidence>
<evidence type="ECO:0000313" key="6">
    <source>
        <dbReference type="Proteomes" id="UP001597497"/>
    </source>
</evidence>